<feature type="transmembrane region" description="Helical" evidence="1">
    <location>
        <begin position="12"/>
        <end position="32"/>
    </location>
</feature>
<reference evidence="3 5" key="2">
    <citation type="submission" date="2016-08" db="EMBL/GenBank/DDBJ databases">
        <authorList>
            <person name="Varghese N."/>
            <person name="Submissions Spin"/>
        </authorList>
    </citation>
    <scope>NUCLEOTIDE SEQUENCE [LARGE SCALE GENOMIC DNA]</scope>
    <source>
        <strain evidence="3 5">HL-109</strain>
    </source>
</reference>
<evidence type="ECO:0000313" key="3">
    <source>
        <dbReference type="EMBL" id="SCC81475.1"/>
    </source>
</evidence>
<evidence type="ECO:0000313" key="4">
    <source>
        <dbReference type="Proteomes" id="UP000050497"/>
    </source>
</evidence>
<accession>A0A0P7YCZ4</accession>
<evidence type="ECO:0000256" key="1">
    <source>
        <dbReference type="SAM" id="Phobius"/>
    </source>
</evidence>
<keyword evidence="1" id="KW-1133">Transmembrane helix</keyword>
<comment type="caution">
    <text evidence="2">The sequence shown here is derived from an EMBL/GenBank/DDBJ whole genome shotgun (WGS) entry which is preliminary data.</text>
</comment>
<name>A0A0P7YCZ4_9HYPH</name>
<dbReference type="Proteomes" id="UP000050497">
    <property type="component" value="Unassembled WGS sequence"/>
</dbReference>
<evidence type="ECO:0000313" key="5">
    <source>
        <dbReference type="Proteomes" id="UP000182800"/>
    </source>
</evidence>
<keyword evidence="1" id="KW-0812">Transmembrane</keyword>
<reference evidence="2 4" key="1">
    <citation type="submission" date="2015-09" db="EMBL/GenBank/DDBJ databases">
        <title>Identification and resolution of microdiversity through metagenomic sequencing of parallel consortia.</title>
        <authorList>
            <person name="Nelson W.C."/>
            <person name="Romine M.F."/>
            <person name="Lindemann S.R."/>
        </authorList>
    </citation>
    <scope>NUCLEOTIDE SEQUENCE [LARGE SCALE GENOMIC DNA]</scope>
    <source>
        <strain evidence="2">HL-109</strain>
    </source>
</reference>
<dbReference type="EMBL" id="LJSX01000004">
    <property type="protein sequence ID" value="KPQ12030.1"/>
    <property type="molecule type" value="Genomic_DNA"/>
</dbReference>
<organism evidence="2 4">
    <name type="scientific">Saliniramus fredricksonii</name>
    <dbReference type="NCBI Taxonomy" id="1653334"/>
    <lineage>
        <taxon>Bacteria</taxon>
        <taxon>Pseudomonadati</taxon>
        <taxon>Pseudomonadota</taxon>
        <taxon>Alphaproteobacteria</taxon>
        <taxon>Hyphomicrobiales</taxon>
        <taxon>Salinarimonadaceae</taxon>
        <taxon>Saliniramus</taxon>
    </lineage>
</organism>
<evidence type="ECO:0000313" key="2">
    <source>
        <dbReference type="EMBL" id="KPQ12030.1"/>
    </source>
</evidence>
<gene>
    <name evidence="3" type="ORF">GA0071312_2419</name>
    <name evidence="2" type="ORF">HLUCCO17_04320</name>
</gene>
<keyword evidence="5" id="KW-1185">Reference proteome</keyword>
<protein>
    <submittedName>
        <fullName evidence="2">Uncharacterized protein</fullName>
    </submittedName>
</protein>
<dbReference type="STRING" id="1653334.GA0071312_2419"/>
<sequence length="33" mass="3285">MGLISKLNLVPKLNVAAVCAALVFVGAVVAGVF</sequence>
<keyword evidence="1" id="KW-0472">Membrane</keyword>
<dbReference type="Proteomes" id="UP000182800">
    <property type="component" value="Unassembled WGS sequence"/>
</dbReference>
<proteinExistence type="predicted"/>
<dbReference type="AlphaFoldDB" id="A0A0P7YCZ4"/>
<dbReference type="EMBL" id="FMBM01000002">
    <property type="protein sequence ID" value="SCC81475.1"/>
    <property type="molecule type" value="Genomic_DNA"/>
</dbReference>